<comment type="caution">
    <text evidence="15">The sequence shown here is derived from an EMBL/GenBank/DDBJ whole genome shotgun (WGS) entry which is preliminary data.</text>
</comment>
<dbReference type="GO" id="GO:0044718">
    <property type="term" value="P:siderophore transmembrane transport"/>
    <property type="evidence" value="ECO:0007669"/>
    <property type="project" value="TreeGrafter"/>
</dbReference>
<comment type="similarity">
    <text evidence="10 11">Belongs to the TonB-dependent receptor family.</text>
</comment>
<evidence type="ECO:0000256" key="10">
    <source>
        <dbReference type="PROSITE-ProRule" id="PRU01360"/>
    </source>
</evidence>
<evidence type="ECO:0000256" key="5">
    <source>
        <dbReference type="ARBA" id="ARBA00022729"/>
    </source>
</evidence>
<dbReference type="NCBIfam" id="TIGR04056">
    <property type="entry name" value="OMP_RagA_SusC"/>
    <property type="match status" value="1"/>
</dbReference>
<dbReference type="Gene3D" id="2.60.40.1120">
    <property type="entry name" value="Carboxypeptidase-like, regulatory domain"/>
    <property type="match status" value="1"/>
</dbReference>
<feature type="signal peptide" evidence="12">
    <location>
        <begin position="1"/>
        <end position="25"/>
    </location>
</feature>
<keyword evidence="8" id="KW-0675">Receptor</keyword>
<dbReference type="AlphaFoldDB" id="A0A364XXZ5"/>
<keyword evidence="3 10" id="KW-1134">Transmembrane beta strand</keyword>
<dbReference type="SUPFAM" id="SSF56935">
    <property type="entry name" value="Porins"/>
    <property type="match status" value="1"/>
</dbReference>
<dbReference type="GO" id="GO:0009279">
    <property type="term" value="C:cell outer membrane"/>
    <property type="evidence" value="ECO:0007669"/>
    <property type="project" value="UniProtKB-SubCell"/>
</dbReference>
<dbReference type="InterPro" id="IPR037066">
    <property type="entry name" value="Plug_dom_sf"/>
</dbReference>
<keyword evidence="6 11" id="KW-0798">TonB box</keyword>
<dbReference type="InterPro" id="IPR012910">
    <property type="entry name" value="Plug_dom"/>
</dbReference>
<dbReference type="InterPro" id="IPR000531">
    <property type="entry name" value="Beta-barrel_TonB"/>
</dbReference>
<dbReference type="NCBIfam" id="TIGR04057">
    <property type="entry name" value="SusC_RagA_signa"/>
    <property type="match status" value="1"/>
</dbReference>
<accession>A0A364XXZ5</accession>
<evidence type="ECO:0000256" key="4">
    <source>
        <dbReference type="ARBA" id="ARBA00022692"/>
    </source>
</evidence>
<evidence type="ECO:0000256" key="2">
    <source>
        <dbReference type="ARBA" id="ARBA00022448"/>
    </source>
</evidence>
<name>A0A364XXZ5_9BACT</name>
<keyword evidence="7 10" id="KW-0472">Membrane</keyword>
<keyword evidence="9 10" id="KW-0998">Cell outer membrane</keyword>
<dbReference type="SUPFAM" id="SSF49464">
    <property type="entry name" value="Carboxypeptidase regulatory domain-like"/>
    <property type="match status" value="1"/>
</dbReference>
<evidence type="ECO:0000259" key="13">
    <source>
        <dbReference type="Pfam" id="PF00593"/>
    </source>
</evidence>
<sequence>MTKLYRIKGISLLILLSLLVSQAWGQTQVVTGKVTTTDDGSFLPGVSILEKGTTQGTVTDGEGNYRIEVRAGATLVFSFVGYASQEVAVAAQSNINVALSPDIATLDEIVVIGYGTIKKSDATGSLTTVNTESFNKGVVASPQEMIMGKMAGVSITTNSGAPGNAATIRIRGGASLNASNDPLIVIDGVPMSNTNLGGSPNLLSTLNPNDIETYTVLKDASATAIYGSRASNGVIQITTKRGSKKFKLNYNGTGTVYTTPKKVDVYDGNEFRALVNEQYAGNNAVLSLLGDANTDWQDEIYREAYGQDHNLTASGTYKSLPYRVSVGYNNTDGILKTYNFERTTASVGLDPSFFNNKLKVNVNVKGVINNNNFADQGAIGDAIAYDPTKPVRNGNTEWLGYTTWTRVSDGTSIGLAPGNPVARLELTDNTSTSKRSIGNINFKYDLPFVSGLDANLNLGYDYAESEGHNNVAEKTQWIYLPTVGGGRLNPYESQTKNKVLDFYLHYQREMKKLESKVELMGGYSYSSFYIQGGDSTMNRKGEGVTRVNLYESKYVLISFFGRLNYTLKDKYLFTATWRSDASSKINPDNRWGQFPAAAFAWKINEEPFLQSSRVISDLKLRLGWGITGQQGIAADYPYIPTYTTSDNAARYQFGNTYYNTLRPDGYDARIKWEETTTINGGFDFGFLDDRLTGSFDVFKKESKDLLGYVPVPVGTNFASKIDTNVGSMETNGVELSLNASLIETDKLSWTLGYNVTYNKIKITRLNLSNDPKFLVPLGGVGGTTSGTIQVHKVGESRQSFLVYQQIYDDNGNPIEDAYVDRTNDGVINTADLYVYKKPDPTVYMGIYSTLKYGNWDFSFAGRASFDNYVYNNVASGATYRSLYSSLEFLSNMSKLADDTKFTTALNTRFSDYYIENASFFRMDNIGVGYTFNNLDANNKLNLRIGGGVQNAFVITKYSGLDPEISGGIDNNFFPRTRSFFLSVNLDF</sequence>
<reference evidence="15 16" key="1">
    <citation type="submission" date="2018-06" db="EMBL/GenBank/DDBJ databases">
        <title>Chryseolinea flavus sp. nov., a member of the phylum Bacteroidetes isolated from soil.</title>
        <authorList>
            <person name="Li Y."/>
            <person name="Wang J."/>
        </authorList>
    </citation>
    <scope>NUCLEOTIDE SEQUENCE [LARGE SCALE GENOMIC DNA]</scope>
    <source>
        <strain evidence="15 16">SDU1-6</strain>
    </source>
</reference>
<evidence type="ECO:0000256" key="3">
    <source>
        <dbReference type="ARBA" id="ARBA00022452"/>
    </source>
</evidence>
<dbReference type="Pfam" id="PF07715">
    <property type="entry name" value="Plug"/>
    <property type="match status" value="1"/>
</dbReference>
<evidence type="ECO:0000256" key="11">
    <source>
        <dbReference type="RuleBase" id="RU003357"/>
    </source>
</evidence>
<keyword evidence="5 12" id="KW-0732">Signal</keyword>
<dbReference type="InterPro" id="IPR023997">
    <property type="entry name" value="TonB-dep_OMP_SusC/RagA_CS"/>
</dbReference>
<evidence type="ECO:0000256" key="1">
    <source>
        <dbReference type="ARBA" id="ARBA00004571"/>
    </source>
</evidence>
<keyword evidence="2 10" id="KW-0813">Transport</keyword>
<organism evidence="15 16">
    <name type="scientific">Pseudochryseolinea flava</name>
    <dbReference type="NCBI Taxonomy" id="2059302"/>
    <lineage>
        <taxon>Bacteria</taxon>
        <taxon>Pseudomonadati</taxon>
        <taxon>Bacteroidota</taxon>
        <taxon>Cytophagia</taxon>
        <taxon>Cytophagales</taxon>
        <taxon>Fulvivirgaceae</taxon>
        <taxon>Pseudochryseolinea</taxon>
    </lineage>
</organism>
<feature type="domain" description="TonB-dependent receptor plug" evidence="14">
    <location>
        <begin position="119"/>
        <end position="234"/>
    </location>
</feature>
<dbReference type="Pfam" id="PF13715">
    <property type="entry name" value="CarbopepD_reg_2"/>
    <property type="match status" value="1"/>
</dbReference>
<dbReference type="InterPro" id="IPR023996">
    <property type="entry name" value="TonB-dep_OMP_SusC/RagA"/>
</dbReference>
<evidence type="ECO:0000256" key="9">
    <source>
        <dbReference type="ARBA" id="ARBA00023237"/>
    </source>
</evidence>
<evidence type="ECO:0000256" key="7">
    <source>
        <dbReference type="ARBA" id="ARBA00023136"/>
    </source>
</evidence>
<dbReference type="GO" id="GO:0015344">
    <property type="term" value="F:siderophore uptake transmembrane transporter activity"/>
    <property type="evidence" value="ECO:0007669"/>
    <property type="project" value="TreeGrafter"/>
</dbReference>
<evidence type="ECO:0000313" key="16">
    <source>
        <dbReference type="Proteomes" id="UP000251889"/>
    </source>
</evidence>
<keyword evidence="4 10" id="KW-0812">Transmembrane</keyword>
<evidence type="ECO:0000259" key="14">
    <source>
        <dbReference type="Pfam" id="PF07715"/>
    </source>
</evidence>
<dbReference type="InterPro" id="IPR036942">
    <property type="entry name" value="Beta-barrel_TonB_sf"/>
</dbReference>
<dbReference type="OrthoDB" id="9768177at2"/>
<feature type="domain" description="TonB-dependent receptor-like beta-barrel" evidence="13">
    <location>
        <begin position="395"/>
        <end position="950"/>
    </location>
</feature>
<dbReference type="Gene3D" id="2.170.130.10">
    <property type="entry name" value="TonB-dependent receptor, plug domain"/>
    <property type="match status" value="1"/>
</dbReference>
<dbReference type="PANTHER" id="PTHR30069:SF29">
    <property type="entry name" value="HEMOGLOBIN AND HEMOGLOBIN-HAPTOGLOBIN-BINDING PROTEIN 1-RELATED"/>
    <property type="match status" value="1"/>
</dbReference>
<proteinExistence type="inferred from homology"/>
<protein>
    <submittedName>
        <fullName evidence="15">SusC/RagA family protein</fullName>
    </submittedName>
</protein>
<feature type="chain" id="PRO_5016950413" evidence="12">
    <location>
        <begin position="26"/>
        <end position="987"/>
    </location>
</feature>
<evidence type="ECO:0000256" key="6">
    <source>
        <dbReference type="ARBA" id="ARBA00023077"/>
    </source>
</evidence>
<dbReference type="InterPro" id="IPR008969">
    <property type="entry name" value="CarboxyPept-like_regulatory"/>
</dbReference>
<dbReference type="Proteomes" id="UP000251889">
    <property type="component" value="Unassembled WGS sequence"/>
</dbReference>
<evidence type="ECO:0000256" key="8">
    <source>
        <dbReference type="ARBA" id="ARBA00023170"/>
    </source>
</evidence>
<dbReference type="InterPro" id="IPR039426">
    <property type="entry name" value="TonB-dep_rcpt-like"/>
</dbReference>
<dbReference type="Pfam" id="PF00593">
    <property type="entry name" value="TonB_dep_Rec_b-barrel"/>
    <property type="match status" value="1"/>
</dbReference>
<comment type="subcellular location">
    <subcellularLocation>
        <location evidence="1 10">Cell outer membrane</location>
        <topology evidence="1 10">Multi-pass membrane protein</topology>
    </subcellularLocation>
</comment>
<gene>
    <name evidence="15" type="ORF">DQQ10_19890</name>
</gene>
<evidence type="ECO:0000313" key="15">
    <source>
        <dbReference type="EMBL" id="RAV99165.1"/>
    </source>
</evidence>
<dbReference type="EMBL" id="QMFY01000012">
    <property type="protein sequence ID" value="RAV99165.1"/>
    <property type="molecule type" value="Genomic_DNA"/>
</dbReference>
<evidence type="ECO:0000256" key="12">
    <source>
        <dbReference type="SAM" id="SignalP"/>
    </source>
</evidence>
<dbReference type="FunFam" id="2.170.130.10:FF:000008">
    <property type="entry name" value="SusC/RagA family TonB-linked outer membrane protein"/>
    <property type="match status" value="1"/>
</dbReference>
<keyword evidence="16" id="KW-1185">Reference proteome</keyword>
<dbReference type="RefSeq" id="WP_112748679.1">
    <property type="nucleotide sequence ID" value="NZ_QMFY01000012.1"/>
</dbReference>
<dbReference type="PROSITE" id="PS52016">
    <property type="entry name" value="TONB_DEPENDENT_REC_3"/>
    <property type="match status" value="1"/>
</dbReference>
<dbReference type="Gene3D" id="2.40.170.20">
    <property type="entry name" value="TonB-dependent receptor, beta-barrel domain"/>
    <property type="match status" value="1"/>
</dbReference>
<dbReference type="PANTHER" id="PTHR30069">
    <property type="entry name" value="TONB-DEPENDENT OUTER MEMBRANE RECEPTOR"/>
    <property type="match status" value="1"/>
</dbReference>